<feature type="chain" id="PRO_5010707788" description="Glycoside hydrolase family 2 catalytic domain-containing protein" evidence="2">
    <location>
        <begin position="26"/>
        <end position="460"/>
    </location>
</feature>
<protein>
    <recommendedName>
        <fullName evidence="3">Glycoside hydrolase family 2 catalytic domain-containing protein</fullName>
    </recommendedName>
</protein>
<dbReference type="GO" id="GO:0005975">
    <property type="term" value="P:carbohydrate metabolic process"/>
    <property type="evidence" value="ECO:0007669"/>
    <property type="project" value="InterPro"/>
</dbReference>
<keyword evidence="2" id="KW-0732">Signal</keyword>
<gene>
    <name evidence="4" type="ORF">IA54_013665</name>
</gene>
<proteinExistence type="predicted"/>
<dbReference type="Proteomes" id="UP000050343">
    <property type="component" value="Unassembled WGS sequence"/>
</dbReference>
<dbReference type="Pfam" id="PF02836">
    <property type="entry name" value="Glyco_hydro_2_C"/>
    <property type="match status" value="1"/>
</dbReference>
<feature type="region of interest" description="Disordered" evidence="1">
    <location>
        <begin position="437"/>
        <end position="460"/>
    </location>
</feature>
<organism evidence="4 5">
    <name type="scientific">Xanthomonas phaseoli pv. syngonii LMG 9055</name>
    <dbReference type="NCBI Taxonomy" id="1437878"/>
    <lineage>
        <taxon>Bacteria</taxon>
        <taxon>Pseudomonadati</taxon>
        <taxon>Pseudomonadota</taxon>
        <taxon>Gammaproteobacteria</taxon>
        <taxon>Lysobacterales</taxon>
        <taxon>Lysobacteraceae</taxon>
        <taxon>Xanthomonas</taxon>
    </lineage>
</organism>
<dbReference type="AlphaFoldDB" id="A0A1V9GS03"/>
<evidence type="ECO:0000256" key="1">
    <source>
        <dbReference type="SAM" id="MobiDB-lite"/>
    </source>
</evidence>
<name>A0A1V9GS03_9XANT</name>
<sequence>MQLPWNAHLIAVCVLALSASTQVSAAQVRIAQEADGYRLLVDGAPFVIKGAGLGNGSMETLAARGGNALRTWRVDPDPQRQRALLDRAQRNGLKVAVGIEIGNQRHGFDYDDAAAVQQQLQRVLAQVRQSATHPAVLMWVVGNELNLDYTNPKVWNAVGEIAEAIHALDPDHPVTITLAGFDKQLIDQLRTRAPALDLIAVQLYGEIAALPQKLHESGWRGPYVVTEWGPTGHWESPTTTWGAPIEDDSTRKALLLEQRYRSYIASDSRQGLGSFVFLWGDKQERTPTWYGLFLSSGEATPSVDTLQWLWTGQWPATRAPAVSALTLAGQRATDSVSLRPGQAVIARIRASGASALHYDWHVRTESTARSIGGDPETLPPLVDAAIAPNPVAGGRNRAHGTGEEVRLIAPPPGNYRLFVEARDNAGRAGYANLPFRVLPPSPAPRQGASESLQPDMHSSR</sequence>
<evidence type="ECO:0000259" key="3">
    <source>
        <dbReference type="Pfam" id="PF02836"/>
    </source>
</evidence>
<reference evidence="4 5" key="1">
    <citation type="journal article" date="2016" name="Plant Pathol.">
        <title>Genetic characterization of strains named as Xanthomonas axonopodis pv. dieffenbachiae leads to a taxonomic revision of the X. axonopodis species complex.</title>
        <authorList>
            <person name="Constantin E.C."/>
            <person name="Cleenwerck I."/>
            <person name="Maes M."/>
            <person name="Baeyen S."/>
            <person name="Van Malderghem C."/>
            <person name="De Vos P."/>
            <person name="Cottyn B."/>
        </authorList>
    </citation>
    <scope>NUCLEOTIDE SEQUENCE [LARGE SCALE GENOMIC DNA]</scope>
    <source>
        <strain evidence="5">LMG9055</strain>
    </source>
</reference>
<dbReference type="Gene3D" id="3.20.20.80">
    <property type="entry name" value="Glycosidases"/>
    <property type="match status" value="1"/>
</dbReference>
<evidence type="ECO:0000256" key="2">
    <source>
        <dbReference type="SAM" id="SignalP"/>
    </source>
</evidence>
<evidence type="ECO:0000313" key="4">
    <source>
        <dbReference type="EMBL" id="OQP73420.1"/>
    </source>
</evidence>
<accession>A0A1V9GS03</accession>
<dbReference type="EMBL" id="JPUO02000225">
    <property type="protein sequence ID" value="OQP73420.1"/>
    <property type="molecule type" value="Genomic_DNA"/>
</dbReference>
<reference evidence="4 5" key="2">
    <citation type="journal article" date="2017" name="Plant Pathol.">
        <title>Pathogenicity and virulence gene content of Xanthomonas strains infecting Araceae, formerly known as Xanthomonas axonopodis pv. dieffenbachiae.</title>
        <authorList>
            <person name="Constantin E.C."/>
            <person name="Haegeman A."/>
            <person name="Van Vaerenbergh J."/>
            <person name="Baeyen S."/>
            <person name="Van Malderghem C."/>
            <person name="Maes M."/>
            <person name="Cottyn B."/>
        </authorList>
    </citation>
    <scope>NUCLEOTIDE SEQUENCE [LARGE SCALE GENOMIC DNA]</scope>
    <source>
        <strain evidence="5">LMG9055</strain>
    </source>
</reference>
<dbReference type="GO" id="GO:0004553">
    <property type="term" value="F:hydrolase activity, hydrolyzing O-glycosyl compounds"/>
    <property type="evidence" value="ECO:0007669"/>
    <property type="project" value="InterPro"/>
</dbReference>
<dbReference type="InterPro" id="IPR006103">
    <property type="entry name" value="Glyco_hydro_2_cat"/>
</dbReference>
<feature type="domain" description="Glycoside hydrolase family 2 catalytic" evidence="3">
    <location>
        <begin position="97"/>
        <end position="182"/>
    </location>
</feature>
<dbReference type="InterPro" id="IPR017853">
    <property type="entry name" value="GH"/>
</dbReference>
<evidence type="ECO:0000313" key="5">
    <source>
        <dbReference type="Proteomes" id="UP000050343"/>
    </source>
</evidence>
<comment type="caution">
    <text evidence="4">The sequence shown here is derived from an EMBL/GenBank/DDBJ whole genome shotgun (WGS) entry which is preliminary data.</text>
</comment>
<dbReference type="SUPFAM" id="SSF51445">
    <property type="entry name" value="(Trans)glycosidases"/>
    <property type="match status" value="1"/>
</dbReference>
<feature type="signal peptide" evidence="2">
    <location>
        <begin position="1"/>
        <end position="25"/>
    </location>
</feature>